<dbReference type="InterPro" id="IPR039867">
    <property type="entry name" value="Furry/Tao3/Mor2"/>
</dbReference>
<dbReference type="InterPro" id="IPR000504">
    <property type="entry name" value="RRM_dom"/>
</dbReference>
<feature type="region of interest" description="Disordered" evidence="2">
    <location>
        <begin position="147"/>
        <end position="175"/>
    </location>
</feature>
<dbReference type="SUPFAM" id="SSF54928">
    <property type="entry name" value="RNA-binding domain, RBD"/>
    <property type="match status" value="2"/>
</dbReference>
<dbReference type="Proteomes" id="UP000192596">
    <property type="component" value="Unassembled WGS sequence"/>
</dbReference>
<feature type="compositionally biased region" description="Basic and acidic residues" evidence="2">
    <location>
        <begin position="543"/>
        <end position="552"/>
    </location>
</feature>
<evidence type="ECO:0000259" key="3">
    <source>
        <dbReference type="PROSITE" id="PS50102"/>
    </source>
</evidence>
<gene>
    <name evidence="4" type="ORF">B0A48_04968</name>
</gene>
<dbReference type="InterPro" id="IPR025481">
    <property type="entry name" value="Cell_Morphogen_C"/>
</dbReference>
<dbReference type="SMART" id="SM00360">
    <property type="entry name" value="RRM"/>
    <property type="match status" value="2"/>
</dbReference>
<dbReference type="GO" id="GO:0000902">
    <property type="term" value="P:cell morphogenesis"/>
    <property type="evidence" value="ECO:0007669"/>
    <property type="project" value="InterPro"/>
</dbReference>
<protein>
    <recommendedName>
        <fullName evidence="3">RRM domain-containing protein</fullName>
    </recommendedName>
</protein>
<comment type="caution">
    <text evidence="4">The sequence shown here is derived from an EMBL/GenBank/DDBJ whole genome shotgun (WGS) entry which is preliminary data.</text>
</comment>
<feature type="compositionally biased region" description="Acidic residues" evidence="2">
    <location>
        <begin position="3122"/>
        <end position="3133"/>
    </location>
</feature>
<keyword evidence="1" id="KW-0694">RNA-binding</keyword>
<keyword evidence="5" id="KW-1185">Reference proteome</keyword>
<dbReference type="Pfam" id="PF14222">
    <property type="entry name" value="MOR2-PAG1_N"/>
    <property type="match status" value="1"/>
</dbReference>
<dbReference type="PROSITE" id="PS50102">
    <property type="entry name" value="RRM"/>
    <property type="match status" value="2"/>
</dbReference>
<sequence>MAAIADTQTQRQNGYQRANGYNNGNGMYNNQYGGRNHNGGGYGMHHNHADLDTIAHGFQGMNVGTQPYSTHNKSTMGANGGHYNHMPAASNMYANSHYVYPNVYSTSAATQSAGMYTPQASHFMPQMGYSGYQQHDHSPLSNNWTPTTTGATGEVPTLITPRRGSVSSNENDQPATPNYAGYPGFVNGGVAINRSPSGVFTHSTPSPSSMMGPYGITVGKQLEQCNVSPRLKMLLTQEPAIPRAIPAPSSPLKPLDRALENQRGETNVYIRGLLPETTDELIDAWGSRFGDIKSSKSIIDLNTGLCKGFGFVKYHNYEDAENCIRGFHYLGYEVSFARESFYSKLKTFQDEANTNLYVSNLPKSMNEHELGNLFAPHKVCSAKILRDKNGHGRGVGFARFESRDACEAVIRDFNNHTIDNSGEELQIQIRYADTQEQKSLKQQTQAARQFRSAEYEYATQAWRQGKIPYAGTTLHDTAGNNNEFEQYLGTNTAAPFHTQRWTQSAARQLPGRSPLAGRPYTGLTQPQTPVAAAHTGPGTDGHATIKREDSPGDVKPTVTSPVAGKTTAGTSDGDTGSNVQQPSIITIVDNGKRLLILVFPYVEEMDLGELFLVAHCRLSRHPEVEHGLLWYGGEMKESYGHEDCVRAREGENIAAASVPIPQQIPEPSGGRGHATSSPQVLGVELSTSPPPEPLLVAPPTVPVLSGAASRDPSLTRGRAYSATSPRNGSPRGITPSTTRSKQSLEVERKASVSYGHHRNTSIVHGVQHSRNPSNLSASTNASPLSPQKIGGEAVNGNGIRKSPSMSTLHVHGANGTGLPISSKYAEVGLGNRRGPERMHSGRVKRTHEHHRSQSRPQPSQQEARTVGEYALHHLFTSFISEADERIERCMARPGEPEPRLEDICGPGADPSFDQLIASLGHINRHKPKFVIDAVIMWHKRKSDYAKQIRTDLDALRASTITTQRQVANGSFSSAATSPHSSDMAMREHDATAAERTSGVSVYILCRALIEIIGQTTLKALNADHSANTAEKLEGVIYDHLVGQEPELLLKSPLKRANWVMRGQLLGVMSRLRFDEVSTRFIQDLLNAQRTLSVKGVADPKLAAKTSLLVQSMRWLRIRHDPEDAWDLSCETMQLLARFFAEVHGREMKYAYTELFEQLLLPLAASATHFSSAKWKNVLQTLRPKVTQMLSKADHWPFVFPLQAVLLCVSPMDVFASQWLSVATYVHPNRRDRAARSHILKATCRLTWRYLYKMADSPNAVARKLDEIIKLVFQGGKRMQISTDPAIADPLIQLIRIIGYKEQDLCFRTIIFPLMNSELFLVPDSQLKIESLDPEKTVIAIRAFLAIMADLEKGEPPPFPSSFECDALFDAASRAPVTHRRTRSQGFAVSAGRTERLSRPVITTNLNPIAKEYYVKFCKILGQLTMICDNTFGGQAVLDEKFASHTPKTPMAEAFTFNRKDDPMNPTDLRQHYYDLLHVAVEALPRCLSPHLPINSLVNLLCTGTAHVQSHIATSSAQSLKAIARQSHAQQVTIGFARFIFNFDDRYATVSDGGLLGPGHIETTLKLYVELLQIWIDEIQLRTRKAAAPVSDDIDSASKPLPLDLSGVLAHVDEVESHGLFFLCSPSRSVRAIAVNVLRLINKFDTALGKPITRIISILEGGSQRVIDVNDDRLSLAERSRLQKGLRRISGNNTLVELCSSDIAHDTNLWFKIFPNLVRLSSEICPHAVALTQEIVCLRLAHTHRIVLSLAEGAAPRPTPFESAFAAAKPMPVRVVSNSPDVIIEQWKLHLIFACTTLTNKGSSLPVNNASQVSLHTRKTSKSSSLSNGHDKAFSSAGDLFDKVKSMLSVPSAAVRNAAVIGLGASNINIFTLLLESLHAQVLECGHDAKERIASHQRSMSSPKRSRRVDHLRVSLTHLFSLTSPLLRDPIIEGNEFVLDYITSYAKHLRLFLSDTEVQNQLEYQKLRTYYCTLTDGLYECIKRLKDSSKWLSFQARQATFSLMENWCGFSPNEDQLVAQQNHMARVLTDREQDYRGRATVSSQIEKETSELQSAALSAMAALCAGPLSFTAEGKVLMSFDIKRMLQWLNAIFRKPSDRTHAIGRKALANLIVSNPDHPTLMAQTLRMCYIASSSKEESASKALTSYFEVVTKVLTEHTHVQAPFWKVLCAGLYTLGNEDNQIRFKSVKLLRTLEERQGKTSKLQDLDISVSDKTTAVYKLAQFEISCRLAKQHTELAFHVFSEFSLYFNDLQPDHQRNMVSGMLPWIQTIELQIDPNGGVTAPSYMLLVNLFEITVKSRVALHNEIQALWQALATGPYAGNVQLVLDFIIAICLDRKEQNFVVYAKQIVVFLSGTAAGAKVVEYLLLQICPKTMVAERREPIVAPHDATGLPYIADLVSVLPSGAKQSGLSLGQLSMVLLVDLIVSPNKVPNDQLATLLQVILVQWDQYIAIVQDQARELLVHLIHELVISKIEPGRTDPDKDAIEDFIESVRQHDPKIAWNYGDSEVKAGEEDSRAVTEPMGFVVDQVVRIFAITHPTIRQDWGRVTMTWATSCAVRHVACRSFQVFRCIQTSLDSQMLADMLARLSNTIADDENHDYLIFSLEILTTLRSIIDALDPLSLLKYPQLFWTTCACLDTIFEREFQEGLSMLGHLLKKLDLSDPAVLKLLQDNQPEKWEGSFQGLHTLMYKGVRSSKSMARSLAAMETLIKFPSGPLVGADDRLLFTVLANLPRLLHHFEDITFDMECTRSAEVLANVAEQQNFVALAKTLHSFASLSFRSADDFLGHIIPAIRTAYFPALEFQSLIFLLGMVNNSSDWFKVKTMQVLCVILPEVDMRKPEIASQGPDLISPLLRLLQTEHCQQALDVLDNVIDMTGTPMDNKHLRMSMAGSHSSRATRKEYDRTKSLYGIPEESGWCIPIPAIHSAQTRANVHAVFYTLAYAGLAGIPEAVSTPDVEFHRDDYMYDSSMSERTGTMMTDDTRLGSNMGELAIKLDILDDFFDEDEQSGSESYDYNVRPRYPSALIEQREDVYDQQALPILHNSLKRNISVTAFQTGFADPKMPTAIRDPAPPMTPGAFATHGAAMAARPGLHTRAMTSSAAVGSEANTSHYNHNGAVHSSDEGFDGPFSDDDSSLNRAHTSDEASYAATTDANKTPVARRGWRSGLRRLTSSGGRESRDQLKGQMSAGLPMARSPRVPRVPAAFLRDPMSAEP</sequence>
<feature type="domain" description="RRM" evidence="3">
    <location>
        <begin position="354"/>
        <end position="432"/>
    </location>
</feature>
<dbReference type="InParanoid" id="A0A1V8TDW4"/>
<feature type="region of interest" description="Disordered" evidence="2">
    <location>
        <begin position="503"/>
        <end position="580"/>
    </location>
</feature>
<dbReference type="Pfam" id="PF14228">
    <property type="entry name" value="MOR2-PAG1_mid"/>
    <property type="match status" value="3"/>
</dbReference>
<dbReference type="PANTHER" id="PTHR12295">
    <property type="entry name" value="FURRY-RELATED"/>
    <property type="match status" value="1"/>
</dbReference>
<reference evidence="5" key="1">
    <citation type="submission" date="2017-03" db="EMBL/GenBank/DDBJ databases">
        <title>Genomes of endolithic fungi from Antarctica.</title>
        <authorList>
            <person name="Coleine C."/>
            <person name="Masonjones S."/>
            <person name="Stajich J.E."/>
        </authorList>
    </citation>
    <scope>NUCLEOTIDE SEQUENCE [LARGE SCALE GENOMIC DNA]</scope>
    <source>
        <strain evidence="5">CCFEE 5527</strain>
    </source>
</reference>
<feature type="compositionally biased region" description="Basic residues" evidence="2">
    <location>
        <begin position="840"/>
        <end position="853"/>
    </location>
</feature>
<feature type="compositionally biased region" description="Polar residues" evidence="2">
    <location>
        <begin position="165"/>
        <end position="175"/>
    </location>
</feature>
<dbReference type="OrthoDB" id="6287725at2759"/>
<dbReference type="InterPro" id="IPR016024">
    <property type="entry name" value="ARM-type_fold"/>
</dbReference>
<dbReference type="Pfam" id="PF00076">
    <property type="entry name" value="RRM_1"/>
    <property type="match status" value="2"/>
</dbReference>
<dbReference type="InterPro" id="IPR035979">
    <property type="entry name" value="RBD_domain_sf"/>
</dbReference>
<dbReference type="Gene3D" id="3.30.70.330">
    <property type="match status" value="2"/>
</dbReference>
<dbReference type="InterPro" id="IPR029473">
    <property type="entry name" value="MOR2-PAG1_mid"/>
</dbReference>
<dbReference type="PANTHER" id="PTHR12295:SF30">
    <property type="entry name" value="PROTEIN FURRY"/>
    <property type="match status" value="1"/>
</dbReference>
<feature type="compositionally biased region" description="Low complexity" evidence="2">
    <location>
        <begin position="563"/>
        <end position="577"/>
    </location>
</feature>
<feature type="compositionally biased region" description="Polar residues" evidence="2">
    <location>
        <begin position="768"/>
        <end position="785"/>
    </location>
</feature>
<dbReference type="InterPro" id="IPR012677">
    <property type="entry name" value="Nucleotide-bd_a/b_plait_sf"/>
</dbReference>
<name>A0A1V8TDW4_9PEZI</name>
<evidence type="ECO:0000256" key="2">
    <source>
        <dbReference type="SAM" id="MobiDB-lite"/>
    </source>
</evidence>
<feature type="domain" description="RRM" evidence="3">
    <location>
        <begin position="266"/>
        <end position="339"/>
    </location>
</feature>
<feature type="region of interest" description="Disordered" evidence="2">
    <location>
        <begin position="1"/>
        <end position="23"/>
    </location>
</feature>
<dbReference type="Pfam" id="PF14225">
    <property type="entry name" value="MOR2-PAG1_C"/>
    <property type="match status" value="1"/>
</dbReference>
<dbReference type="GO" id="GO:0003723">
    <property type="term" value="F:RNA binding"/>
    <property type="evidence" value="ECO:0007669"/>
    <property type="project" value="UniProtKB-UniRule"/>
</dbReference>
<evidence type="ECO:0000256" key="1">
    <source>
        <dbReference type="PROSITE-ProRule" id="PRU00176"/>
    </source>
</evidence>
<feature type="region of interest" description="Disordered" evidence="2">
    <location>
        <begin position="661"/>
        <end position="864"/>
    </location>
</feature>
<proteinExistence type="predicted"/>
<dbReference type="FunCoup" id="A0A1V8TDW4">
    <property type="interactions" value="1190"/>
</dbReference>
<evidence type="ECO:0000313" key="4">
    <source>
        <dbReference type="EMBL" id="OQO09566.1"/>
    </source>
</evidence>
<feature type="compositionally biased region" description="Low complexity" evidence="2">
    <location>
        <begin position="694"/>
        <end position="704"/>
    </location>
</feature>
<organism evidence="4 5">
    <name type="scientific">Cryoendolithus antarcticus</name>
    <dbReference type="NCBI Taxonomy" id="1507870"/>
    <lineage>
        <taxon>Eukaryota</taxon>
        <taxon>Fungi</taxon>
        <taxon>Dikarya</taxon>
        <taxon>Ascomycota</taxon>
        <taxon>Pezizomycotina</taxon>
        <taxon>Dothideomycetes</taxon>
        <taxon>Dothideomycetidae</taxon>
        <taxon>Cladosporiales</taxon>
        <taxon>Cladosporiaceae</taxon>
        <taxon>Cryoendolithus</taxon>
    </lineage>
</organism>
<feature type="compositionally biased region" description="Polar residues" evidence="2">
    <location>
        <begin position="3095"/>
        <end position="3112"/>
    </location>
</feature>
<dbReference type="SUPFAM" id="SSF48371">
    <property type="entry name" value="ARM repeat"/>
    <property type="match status" value="1"/>
</dbReference>
<accession>A0A1V8TDW4</accession>
<feature type="region of interest" description="Disordered" evidence="2">
    <location>
        <begin position="3094"/>
        <end position="3213"/>
    </location>
</feature>
<dbReference type="EMBL" id="NAJO01000010">
    <property type="protein sequence ID" value="OQO09566.1"/>
    <property type="molecule type" value="Genomic_DNA"/>
</dbReference>
<dbReference type="InterPro" id="IPR025614">
    <property type="entry name" value="Cell_morpho_N"/>
</dbReference>
<dbReference type="STRING" id="1507870.A0A1V8TDW4"/>
<dbReference type="GO" id="GO:0030427">
    <property type="term" value="C:site of polarized growth"/>
    <property type="evidence" value="ECO:0007669"/>
    <property type="project" value="TreeGrafter"/>
</dbReference>
<feature type="compositionally biased region" description="Polar residues" evidence="2">
    <location>
        <begin position="1"/>
        <end position="16"/>
    </location>
</feature>
<dbReference type="GO" id="GO:0005938">
    <property type="term" value="C:cell cortex"/>
    <property type="evidence" value="ECO:0007669"/>
    <property type="project" value="TreeGrafter"/>
</dbReference>
<evidence type="ECO:0000313" key="5">
    <source>
        <dbReference type="Proteomes" id="UP000192596"/>
    </source>
</evidence>